<evidence type="ECO:0000256" key="1">
    <source>
        <dbReference type="ARBA" id="ARBA00004571"/>
    </source>
</evidence>
<dbReference type="InterPro" id="IPR039426">
    <property type="entry name" value="TonB-dep_rcpt-like"/>
</dbReference>
<dbReference type="InterPro" id="IPR000531">
    <property type="entry name" value="Beta-barrel_TonB"/>
</dbReference>
<comment type="similarity">
    <text evidence="11 12">Belongs to the TonB-dependent receptor family.</text>
</comment>
<evidence type="ECO:0000256" key="2">
    <source>
        <dbReference type="ARBA" id="ARBA00022448"/>
    </source>
</evidence>
<dbReference type="GO" id="GO:0006826">
    <property type="term" value="P:iron ion transport"/>
    <property type="evidence" value="ECO:0007669"/>
    <property type="project" value="UniProtKB-KW"/>
</dbReference>
<dbReference type="AlphaFoldDB" id="A0A5B8CFH4"/>
<evidence type="ECO:0000313" key="15">
    <source>
        <dbReference type="EMBL" id="QDC37006.1"/>
    </source>
</evidence>
<keyword evidence="5 11" id="KW-0812">Transmembrane</keyword>
<protein>
    <submittedName>
        <fullName evidence="15">TonB-dependent receptor</fullName>
    </submittedName>
</protein>
<dbReference type="PANTHER" id="PTHR32552:SF81">
    <property type="entry name" value="TONB-DEPENDENT OUTER MEMBRANE RECEPTOR"/>
    <property type="match status" value="1"/>
</dbReference>
<keyword evidence="8 12" id="KW-0798">TonB box</keyword>
<keyword evidence="15" id="KW-0675">Receptor</keyword>
<dbReference type="Pfam" id="PF00593">
    <property type="entry name" value="TonB_dep_Rec_b-barrel"/>
    <property type="match status" value="1"/>
</dbReference>
<dbReference type="PROSITE" id="PS52016">
    <property type="entry name" value="TONB_DEPENDENT_REC_3"/>
    <property type="match status" value="1"/>
</dbReference>
<evidence type="ECO:0000259" key="14">
    <source>
        <dbReference type="Pfam" id="PF07715"/>
    </source>
</evidence>
<evidence type="ECO:0000256" key="7">
    <source>
        <dbReference type="ARBA" id="ARBA00023065"/>
    </source>
</evidence>
<evidence type="ECO:0000256" key="4">
    <source>
        <dbReference type="ARBA" id="ARBA00022496"/>
    </source>
</evidence>
<keyword evidence="6" id="KW-0408">Iron</keyword>
<dbReference type="SUPFAM" id="SSF56935">
    <property type="entry name" value="Porins"/>
    <property type="match status" value="1"/>
</dbReference>
<keyword evidence="3 11" id="KW-1134">Transmembrane beta strand</keyword>
<organism evidence="15 16">
    <name type="scientific">Sphingobium fuliginis ATCC 27551</name>
    <dbReference type="NCBI Taxonomy" id="1208342"/>
    <lineage>
        <taxon>Bacteria</taxon>
        <taxon>Pseudomonadati</taxon>
        <taxon>Pseudomonadota</taxon>
        <taxon>Alphaproteobacteria</taxon>
        <taxon>Sphingomonadales</taxon>
        <taxon>Sphingomonadaceae</taxon>
        <taxon>Sphingobium</taxon>
    </lineage>
</organism>
<dbReference type="KEGG" id="sufl:FIL70_07020"/>
<dbReference type="Gene3D" id="2.40.170.20">
    <property type="entry name" value="TonB-dependent receptor, beta-barrel domain"/>
    <property type="match status" value="1"/>
</dbReference>
<evidence type="ECO:0000256" key="3">
    <source>
        <dbReference type="ARBA" id="ARBA00022452"/>
    </source>
</evidence>
<dbReference type="InterPro" id="IPR036942">
    <property type="entry name" value="Beta-barrel_TonB_sf"/>
</dbReference>
<evidence type="ECO:0000256" key="6">
    <source>
        <dbReference type="ARBA" id="ARBA00023004"/>
    </source>
</evidence>
<dbReference type="GO" id="GO:0009279">
    <property type="term" value="C:cell outer membrane"/>
    <property type="evidence" value="ECO:0007669"/>
    <property type="project" value="UniProtKB-SubCell"/>
</dbReference>
<sequence>MGMGRDRKTSCPYAMALGGDNMASEKWFRTSALASLSVFVTAAAPAVAADQTGSVGIEDIVVTARRTEENIQTTPVAVTALSTEMIKQAQVGDVAGLQRTAPSLSIATGAPGGSGFVYISIRGMPALNPGVANDPSVATYVDGVYIPRPSQGSADLIDLQRVEVLRGPQGTLFGRNTTGGALNIVTVNPTGDFEGQFRIQGGNYDYRNIDAVLNVPLVGDELAARFVYDFVDHDGYARNVTSNSELKDRNSHYARAKLRWAPAGSSWSATLSGDYNIIKDHGQFVGLAGVNPGASAAIGAINAATPLAAYLHNNAHWYNAYGVPFSTNPPVGSNYGFLTAGSRSAYNRLEAYGGNLTIDGEIGSVTVKSISAYRYSNAIGLNELDGTPAQILAAESAYKSDQYSQELQLSGELGDRFSYILGGYYSTESGRESSVAQTFGSFTPAAPAPNFGFSLNYGTVKNISVGLFGQGYYRLTDTIRLTGGVRWTWDKREVVLLNRTNLAANSCAPELLSNPDFIAPCSLPRSVKYDYPAWTAGIDVEITDGLFAYVKTSAASKAGGFNMRNGSAATPPFKPEKVRDVELGVKFSTSDNRLRINAAAFHSWQSEVQRNASDCITPPGALACTTTQFLRNSGDARVYGGELEISAVPWGGMLVSGNLALLDGKYVAGTFVEQQQFVPVAGANVSDCAAGTAVGSVRCSVVRSGEALPQMPKKQFGISVTQKLVTSVGELSIHANYAYIGRQNFGLFTADPRRPQAYRDAVAIANRINTISGYGLFNGRIALQIEDPNLELSVFGRNIGGKKYVTRAFADQLPTLGTAIDYIGDPFTWGIGATFRFGPKS</sequence>
<dbReference type="PANTHER" id="PTHR32552">
    <property type="entry name" value="FERRICHROME IRON RECEPTOR-RELATED"/>
    <property type="match status" value="1"/>
</dbReference>
<proteinExistence type="inferred from homology"/>
<dbReference type="EMBL" id="CP041016">
    <property type="protein sequence ID" value="QDC37006.1"/>
    <property type="molecule type" value="Genomic_DNA"/>
</dbReference>
<gene>
    <name evidence="15" type="ORF">FIL70_07020</name>
</gene>
<accession>A0A5B8CFH4</accession>
<evidence type="ECO:0000256" key="8">
    <source>
        <dbReference type="ARBA" id="ARBA00023077"/>
    </source>
</evidence>
<dbReference type="Pfam" id="PF07715">
    <property type="entry name" value="Plug"/>
    <property type="match status" value="1"/>
</dbReference>
<comment type="subcellular location">
    <subcellularLocation>
        <location evidence="1 11">Cell outer membrane</location>
        <topology evidence="1 11">Multi-pass membrane protein</topology>
    </subcellularLocation>
</comment>
<keyword evidence="10 11" id="KW-0998">Cell outer membrane</keyword>
<evidence type="ECO:0000256" key="11">
    <source>
        <dbReference type="PROSITE-ProRule" id="PRU01360"/>
    </source>
</evidence>
<evidence type="ECO:0000256" key="12">
    <source>
        <dbReference type="RuleBase" id="RU003357"/>
    </source>
</evidence>
<evidence type="ECO:0000256" key="10">
    <source>
        <dbReference type="ARBA" id="ARBA00023237"/>
    </source>
</evidence>
<keyword evidence="4" id="KW-0410">Iron transport</keyword>
<keyword evidence="9 11" id="KW-0472">Membrane</keyword>
<evidence type="ECO:0000313" key="16">
    <source>
        <dbReference type="Proteomes" id="UP000311469"/>
    </source>
</evidence>
<keyword evidence="2 11" id="KW-0813">Transport</keyword>
<dbReference type="Proteomes" id="UP000311469">
    <property type="component" value="Chromosome cSF1"/>
</dbReference>
<reference evidence="15 16" key="1">
    <citation type="submission" date="2019-06" db="EMBL/GenBank/DDBJ databases">
        <title>Genome organization and adaptive potential of archetypical organophosphate degarding Sphingobium fuliginis ATCC 27551.</title>
        <authorList>
            <person name="Sarwar A."/>
            <person name="Parthasarathy S."/>
            <person name="Singh C."/>
            <person name="Siddavattam D."/>
        </authorList>
    </citation>
    <scope>NUCLEOTIDE SEQUENCE [LARGE SCALE GENOMIC DNA]</scope>
    <source>
        <strain evidence="15 16">ATCC 27551</strain>
    </source>
</reference>
<evidence type="ECO:0000256" key="9">
    <source>
        <dbReference type="ARBA" id="ARBA00023136"/>
    </source>
</evidence>
<keyword evidence="7" id="KW-0406">Ion transport</keyword>
<evidence type="ECO:0000256" key="5">
    <source>
        <dbReference type="ARBA" id="ARBA00022692"/>
    </source>
</evidence>
<feature type="domain" description="TonB-dependent receptor plug" evidence="14">
    <location>
        <begin position="71"/>
        <end position="181"/>
    </location>
</feature>
<evidence type="ECO:0000259" key="13">
    <source>
        <dbReference type="Pfam" id="PF00593"/>
    </source>
</evidence>
<name>A0A5B8CFH4_SPHSA</name>
<feature type="domain" description="TonB-dependent receptor-like beta-barrel" evidence="13">
    <location>
        <begin position="318"/>
        <end position="799"/>
    </location>
</feature>
<dbReference type="InterPro" id="IPR012910">
    <property type="entry name" value="Plug_dom"/>
</dbReference>